<feature type="non-terminal residue" evidence="1">
    <location>
        <position position="71"/>
    </location>
</feature>
<gene>
    <name evidence="1" type="ORF">ACOLOM_LOCUS10343</name>
</gene>
<proteinExistence type="predicted"/>
<evidence type="ECO:0000313" key="2">
    <source>
        <dbReference type="Proteomes" id="UP000789525"/>
    </source>
</evidence>
<dbReference type="EMBL" id="CAJVPT010032987">
    <property type="protein sequence ID" value="CAG8703267.1"/>
    <property type="molecule type" value="Genomic_DNA"/>
</dbReference>
<comment type="caution">
    <text evidence="1">The sequence shown here is derived from an EMBL/GenBank/DDBJ whole genome shotgun (WGS) entry which is preliminary data.</text>
</comment>
<reference evidence="1" key="1">
    <citation type="submission" date="2021-06" db="EMBL/GenBank/DDBJ databases">
        <authorList>
            <person name="Kallberg Y."/>
            <person name="Tangrot J."/>
            <person name="Rosling A."/>
        </authorList>
    </citation>
    <scope>NUCLEOTIDE SEQUENCE</scope>
    <source>
        <strain evidence="1">CL356</strain>
    </source>
</reference>
<keyword evidence="2" id="KW-1185">Reference proteome</keyword>
<protein>
    <submittedName>
        <fullName evidence="1">1628_t:CDS:1</fullName>
    </submittedName>
</protein>
<organism evidence="1 2">
    <name type="scientific">Acaulospora colombiana</name>
    <dbReference type="NCBI Taxonomy" id="27376"/>
    <lineage>
        <taxon>Eukaryota</taxon>
        <taxon>Fungi</taxon>
        <taxon>Fungi incertae sedis</taxon>
        <taxon>Mucoromycota</taxon>
        <taxon>Glomeromycotina</taxon>
        <taxon>Glomeromycetes</taxon>
        <taxon>Diversisporales</taxon>
        <taxon>Acaulosporaceae</taxon>
        <taxon>Acaulospora</taxon>
    </lineage>
</organism>
<dbReference type="Proteomes" id="UP000789525">
    <property type="component" value="Unassembled WGS sequence"/>
</dbReference>
<accession>A0ACA9PD38</accession>
<sequence>MSATDTSSDNKSNSTMNIIYIEFKPLDSKKHNSEKRQDLEKAKLQVLDLSQIHHLIDSSIIDNLSVKSIQP</sequence>
<evidence type="ECO:0000313" key="1">
    <source>
        <dbReference type="EMBL" id="CAG8703267.1"/>
    </source>
</evidence>
<name>A0ACA9PD38_9GLOM</name>